<dbReference type="EMBL" id="CDNC01000034">
    <property type="protein sequence ID" value="CEM62675.1"/>
    <property type="molecule type" value="Genomic_DNA"/>
</dbReference>
<name>A0A0B7H0B2_TREPH</name>
<gene>
    <name evidence="1" type="ORF">TPHV1_40178</name>
</gene>
<evidence type="ECO:0000313" key="1">
    <source>
        <dbReference type="EMBL" id="CEM62675.1"/>
    </source>
</evidence>
<dbReference type="AlphaFoldDB" id="A0A0B7H0B2"/>
<accession>A0A0B7H0B2</accession>
<proteinExistence type="predicted"/>
<organism evidence="1 2">
    <name type="scientific">Treponema phagedenis</name>
    <dbReference type="NCBI Taxonomy" id="162"/>
    <lineage>
        <taxon>Bacteria</taxon>
        <taxon>Pseudomonadati</taxon>
        <taxon>Spirochaetota</taxon>
        <taxon>Spirochaetia</taxon>
        <taxon>Spirochaetales</taxon>
        <taxon>Treponemataceae</taxon>
        <taxon>Treponema</taxon>
    </lineage>
</organism>
<dbReference type="Proteomes" id="UP000042527">
    <property type="component" value="Unassembled WGS sequence"/>
</dbReference>
<reference evidence="2" key="1">
    <citation type="submission" date="2015-01" db="EMBL/GenBank/DDBJ databases">
        <authorList>
            <person name="Manzoor Shahid"/>
            <person name="Zubair Saima"/>
        </authorList>
    </citation>
    <scope>NUCLEOTIDE SEQUENCE [LARGE SCALE GENOMIC DNA]</scope>
    <source>
        <strain evidence="2">V1</strain>
    </source>
</reference>
<dbReference type="RefSeq" id="WP_044634882.1">
    <property type="nucleotide sequence ID" value="NZ_CDNC01000034.1"/>
</dbReference>
<keyword evidence="2" id="KW-1185">Reference proteome</keyword>
<sequence>MDTQTILERARAYLREEEDLSFVKEVEELIAKNDLKELEDRFYQNLAFVKNTKNQYVGVIPYSYGKFAHPCAVSGSFL</sequence>
<protein>
    <submittedName>
        <fullName evidence="1">Uncharacterized protein</fullName>
    </submittedName>
</protein>
<evidence type="ECO:0000313" key="2">
    <source>
        <dbReference type="Proteomes" id="UP000042527"/>
    </source>
</evidence>